<dbReference type="InterPro" id="IPR003781">
    <property type="entry name" value="CoA-bd"/>
</dbReference>
<dbReference type="OrthoDB" id="1664372at2759"/>
<dbReference type="OMA" id="HTRVIFQ"/>
<dbReference type="HOGENOM" id="CLU_015460_0_0_1"/>
<name>R7YGL4_CONA1</name>
<feature type="region of interest" description="Disordered" evidence="1">
    <location>
        <begin position="350"/>
        <end position="371"/>
    </location>
</feature>
<evidence type="ECO:0000259" key="2">
    <source>
        <dbReference type="SMART" id="SM00881"/>
    </source>
</evidence>
<dbReference type="RefSeq" id="XP_007776347.1">
    <property type="nucleotide sequence ID" value="XM_007778157.1"/>
</dbReference>
<evidence type="ECO:0000313" key="3">
    <source>
        <dbReference type="EMBL" id="EON61030.1"/>
    </source>
</evidence>
<dbReference type="GO" id="GO:0004775">
    <property type="term" value="F:succinate-CoA ligase (ADP-forming) activity"/>
    <property type="evidence" value="ECO:0007669"/>
    <property type="project" value="TreeGrafter"/>
</dbReference>
<dbReference type="FunFam" id="3.40.50.720:FF:000340">
    <property type="entry name" value="Succinyl-CoA synthetase subunit alpha"/>
    <property type="match status" value="1"/>
</dbReference>
<dbReference type="SUPFAM" id="SSF51735">
    <property type="entry name" value="NAD(P)-binding Rossmann-fold domains"/>
    <property type="match status" value="1"/>
</dbReference>
<feature type="domain" description="CoA-binding" evidence="2">
    <location>
        <begin position="47"/>
        <end position="142"/>
    </location>
</feature>
<dbReference type="GeneID" id="19897551"/>
<organism evidence="3 4">
    <name type="scientific">Coniosporium apollinis (strain CBS 100218)</name>
    <name type="common">Rock-inhabiting black yeast</name>
    <dbReference type="NCBI Taxonomy" id="1168221"/>
    <lineage>
        <taxon>Eukaryota</taxon>
        <taxon>Fungi</taxon>
        <taxon>Dikarya</taxon>
        <taxon>Ascomycota</taxon>
        <taxon>Pezizomycotina</taxon>
        <taxon>Dothideomycetes</taxon>
        <taxon>Dothideomycetes incertae sedis</taxon>
        <taxon>Coniosporium</taxon>
    </lineage>
</organism>
<dbReference type="eggNOG" id="KOG2799">
    <property type="taxonomic scope" value="Eukaryota"/>
</dbReference>
<sequence>MLSLHRSSRVAYRRSFQSLHHVSRASRIAFSCSASRYGYEDTIQNLKIGKHTRVIFQGFTGKQATQNAKQSIEWGTKIVGGVRPGKSGEHLGLPVLPTVRVAMEQLKPDATGIYVAAHQAAGAIEEAIEAEIPLIVAVAEHVPLHDILRIHSMLNTQSKSRLVGANAPGIISAIGRCRIGFQPLPTFSPGHVGVVAKSGTLSYETVASLTRAGLGQSLCIGMGGDVIAGTNFVDALKVFEHDEDTEGIILVGEVGGRAEEEAAEWIRDYRGRTAQPKPIAAVVGGRCARPGAVMGHAGAWAAPGEASAETKHRILEDAGVTMVDHPEKFGGVMKELLAKSGRNVQKIEKSAANQRRGYHTQRRMPSAGFPYRSTTSIASLGTQRRGLFLSATQAADMLSEHGIKISPSTESAVDSHLLSITIDRQSRSPCILASPTTAPSQNHRRAKRFPFDYRQGPSQSTLQDALAHLQLDAAPPVAKATAMKLMQTLWSIYKEKEALTLTVHLAVDTESDSLRISNPSFHFDDAAFRSNNRQAELHALRDLSREDPTEVEAERDGIVYVKLPTASPGSGAASGGDGKGGGGAEVEYESYNIGTLVNGAGLAMNTVDALATHNGLASNFLDTGGKATSETVKRSFELVLRDERVKVVFVNIFGGLTLCDMIAEGVLKAFKELEIKVPVVVRLRGTNEEEGQRIIADSGLPLYAYDGFEEAAKKVVELAREAEMAERGKSDV</sequence>
<dbReference type="PANTHER" id="PTHR11117">
    <property type="entry name" value="SUCCINYL-COA LIGASE SUBUNIT ALPHA"/>
    <property type="match status" value="1"/>
</dbReference>
<dbReference type="AlphaFoldDB" id="R7YGL4"/>
<dbReference type="SMART" id="SM00881">
    <property type="entry name" value="CoA_binding"/>
    <property type="match status" value="1"/>
</dbReference>
<dbReference type="Proteomes" id="UP000016924">
    <property type="component" value="Unassembled WGS sequence"/>
</dbReference>
<accession>R7YGL4</accession>
<protein>
    <recommendedName>
        <fullName evidence="2">CoA-binding domain-containing protein</fullName>
    </recommendedName>
</protein>
<dbReference type="PRINTS" id="PR01798">
    <property type="entry name" value="SCOASYNTHASE"/>
</dbReference>
<reference evidence="4" key="1">
    <citation type="submission" date="2012-06" db="EMBL/GenBank/DDBJ databases">
        <title>The genome sequence of Coniosporium apollinis CBS 100218.</title>
        <authorList>
            <consortium name="The Broad Institute Genome Sequencing Platform"/>
            <person name="Cuomo C."/>
            <person name="Gorbushina A."/>
            <person name="Noack S."/>
            <person name="Walker B."/>
            <person name="Young S.K."/>
            <person name="Zeng Q."/>
            <person name="Gargeya S."/>
            <person name="Fitzgerald M."/>
            <person name="Haas B."/>
            <person name="Abouelleil A."/>
            <person name="Alvarado L."/>
            <person name="Arachchi H.M."/>
            <person name="Berlin A.M."/>
            <person name="Chapman S.B."/>
            <person name="Goldberg J."/>
            <person name="Griggs A."/>
            <person name="Gujja S."/>
            <person name="Hansen M."/>
            <person name="Howarth C."/>
            <person name="Imamovic A."/>
            <person name="Larimer J."/>
            <person name="McCowan C."/>
            <person name="Montmayeur A."/>
            <person name="Murphy C."/>
            <person name="Neiman D."/>
            <person name="Pearson M."/>
            <person name="Priest M."/>
            <person name="Roberts A."/>
            <person name="Saif S."/>
            <person name="Shea T."/>
            <person name="Sisk P."/>
            <person name="Sykes S."/>
            <person name="Wortman J."/>
            <person name="Nusbaum C."/>
            <person name="Birren B."/>
        </authorList>
    </citation>
    <scope>NUCLEOTIDE SEQUENCE [LARGE SCALE GENOMIC DNA]</scope>
    <source>
        <strain evidence="4">CBS 100218</strain>
    </source>
</reference>
<dbReference type="FunFam" id="3.40.50.261:FF:000017">
    <property type="entry name" value="Succinyl-CoA synthetase subunit alpha"/>
    <property type="match status" value="1"/>
</dbReference>
<dbReference type="Gene3D" id="3.30.470.20">
    <property type="entry name" value="ATP-grasp fold, B domain"/>
    <property type="match status" value="1"/>
</dbReference>
<dbReference type="GO" id="GO:0005739">
    <property type="term" value="C:mitochondrion"/>
    <property type="evidence" value="ECO:0007669"/>
    <property type="project" value="TreeGrafter"/>
</dbReference>
<dbReference type="InterPro" id="IPR016102">
    <property type="entry name" value="Succinyl-CoA_synth-like"/>
</dbReference>
<dbReference type="Gene3D" id="3.40.50.720">
    <property type="entry name" value="NAD(P)-binding Rossmann-like Domain"/>
    <property type="match status" value="1"/>
</dbReference>
<dbReference type="GO" id="GO:0009361">
    <property type="term" value="C:succinate-CoA ligase complex (ADP-forming)"/>
    <property type="evidence" value="ECO:0007669"/>
    <property type="project" value="TreeGrafter"/>
</dbReference>
<dbReference type="Pfam" id="PF00549">
    <property type="entry name" value="Ligase_CoA"/>
    <property type="match status" value="2"/>
</dbReference>
<dbReference type="GO" id="GO:0006099">
    <property type="term" value="P:tricarboxylic acid cycle"/>
    <property type="evidence" value="ECO:0007669"/>
    <property type="project" value="TreeGrafter"/>
</dbReference>
<dbReference type="InterPro" id="IPR036291">
    <property type="entry name" value="NAD(P)-bd_dom_sf"/>
</dbReference>
<dbReference type="Gene3D" id="3.40.50.261">
    <property type="entry name" value="Succinyl-CoA synthetase domains"/>
    <property type="match status" value="2"/>
</dbReference>
<dbReference type="Pfam" id="PF02629">
    <property type="entry name" value="CoA_binding"/>
    <property type="match status" value="1"/>
</dbReference>
<dbReference type="InterPro" id="IPR005811">
    <property type="entry name" value="SUCC_ACL_C"/>
</dbReference>
<proteinExistence type="predicted"/>
<dbReference type="FunFam" id="3.40.50.261:FF:000001">
    <property type="entry name" value="Succinate--CoA ligase [ADP-forming] subunit beta"/>
    <property type="match status" value="1"/>
</dbReference>
<gene>
    <name evidence="3" type="ORF">W97_00240</name>
</gene>
<evidence type="ECO:0000256" key="1">
    <source>
        <dbReference type="SAM" id="MobiDB-lite"/>
    </source>
</evidence>
<dbReference type="GO" id="GO:0004776">
    <property type="term" value="F:succinate-CoA ligase (GDP-forming) activity"/>
    <property type="evidence" value="ECO:0007669"/>
    <property type="project" value="TreeGrafter"/>
</dbReference>
<dbReference type="EMBL" id="JH767554">
    <property type="protein sequence ID" value="EON61030.1"/>
    <property type="molecule type" value="Genomic_DNA"/>
</dbReference>
<dbReference type="PANTHER" id="PTHR11117:SF6">
    <property type="entry name" value="SYNTHETASE SUBUNIT ALPHA, PUTATIVE (AFU_ORTHOLOGUE AFUA_1G10830)-RELATED"/>
    <property type="match status" value="1"/>
</dbReference>
<evidence type="ECO:0000313" key="4">
    <source>
        <dbReference type="Proteomes" id="UP000016924"/>
    </source>
</evidence>
<dbReference type="STRING" id="1168221.R7YGL4"/>
<dbReference type="SUPFAM" id="SSF52210">
    <property type="entry name" value="Succinyl-CoA synthetase domains"/>
    <property type="match status" value="2"/>
</dbReference>
<dbReference type="eggNOG" id="KOG1255">
    <property type="taxonomic scope" value="Eukaryota"/>
</dbReference>
<keyword evidence="4" id="KW-1185">Reference proteome</keyword>